<evidence type="ECO:0000259" key="12">
    <source>
        <dbReference type="PROSITE" id="PS50846"/>
    </source>
</evidence>
<dbReference type="Gene3D" id="3.40.50.1000">
    <property type="entry name" value="HAD superfamily/HAD-like"/>
    <property type="match status" value="1"/>
</dbReference>
<gene>
    <name evidence="13" type="ORF">PEVE_00029310</name>
</gene>
<evidence type="ECO:0000256" key="11">
    <source>
        <dbReference type="RuleBase" id="RU362081"/>
    </source>
</evidence>
<dbReference type="InterPro" id="IPR044492">
    <property type="entry name" value="P_typ_ATPase_HD_dom"/>
</dbReference>
<dbReference type="SFLD" id="SFLDF00027">
    <property type="entry name" value="p-type_atpase"/>
    <property type="match status" value="1"/>
</dbReference>
<dbReference type="PRINTS" id="PR00119">
    <property type="entry name" value="CATATPASE"/>
</dbReference>
<evidence type="ECO:0000313" key="14">
    <source>
        <dbReference type="Proteomes" id="UP001159427"/>
    </source>
</evidence>
<evidence type="ECO:0000256" key="3">
    <source>
        <dbReference type="ARBA" id="ARBA00012517"/>
    </source>
</evidence>
<feature type="transmembrane region" description="Helical" evidence="11">
    <location>
        <begin position="349"/>
        <end position="371"/>
    </location>
</feature>
<dbReference type="InterPro" id="IPR027256">
    <property type="entry name" value="P-typ_ATPase_IB"/>
</dbReference>
<keyword evidence="7 11" id="KW-0067">ATP-binding</keyword>
<evidence type="ECO:0000256" key="9">
    <source>
        <dbReference type="ARBA" id="ARBA00022989"/>
    </source>
</evidence>
<feature type="transmembrane region" description="Helical" evidence="11">
    <location>
        <begin position="122"/>
        <end position="144"/>
    </location>
</feature>
<evidence type="ECO:0000256" key="10">
    <source>
        <dbReference type="ARBA" id="ARBA00023136"/>
    </source>
</evidence>
<evidence type="ECO:0000256" key="7">
    <source>
        <dbReference type="ARBA" id="ARBA00022840"/>
    </source>
</evidence>
<dbReference type="InterPro" id="IPR023298">
    <property type="entry name" value="ATPase_P-typ_TM_dom_sf"/>
</dbReference>
<dbReference type="InterPro" id="IPR023214">
    <property type="entry name" value="HAD_sf"/>
</dbReference>
<feature type="transmembrane region" description="Helical" evidence="11">
    <location>
        <begin position="391"/>
        <end position="415"/>
    </location>
</feature>
<keyword evidence="10 11" id="KW-0472">Membrane</keyword>
<feature type="transmembrane region" description="Helical" evidence="11">
    <location>
        <begin position="82"/>
        <end position="102"/>
    </location>
</feature>
<name>A0ABN8SU24_9CNID</name>
<dbReference type="NCBIfam" id="TIGR01525">
    <property type="entry name" value="ATPase-IB_hvy"/>
    <property type="match status" value="1"/>
</dbReference>
<feature type="transmembrane region" description="Helical" evidence="11">
    <location>
        <begin position="729"/>
        <end position="749"/>
    </location>
</feature>
<dbReference type="PANTHER" id="PTHR43520">
    <property type="entry name" value="ATP7, ISOFORM B"/>
    <property type="match status" value="1"/>
</dbReference>
<organism evidence="13 14">
    <name type="scientific">Porites evermanni</name>
    <dbReference type="NCBI Taxonomy" id="104178"/>
    <lineage>
        <taxon>Eukaryota</taxon>
        <taxon>Metazoa</taxon>
        <taxon>Cnidaria</taxon>
        <taxon>Anthozoa</taxon>
        <taxon>Hexacorallia</taxon>
        <taxon>Scleractinia</taxon>
        <taxon>Fungiina</taxon>
        <taxon>Poritidae</taxon>
        <taxon>Porites</taxon>
    </lineage>
</organism>
<dbReference type="InterPro" id="IPR023299">
    <property type="entry name" value="ATPase_P-typ_cyto_dom_N"/>
</dbReference>
<dbReference type="Pfam" id="PF00403">
    <property type="entry name" value="HMA"/>
    <property type="match status" value="1"/>
</dbReference>
<dbReference type="Gene3D" id="3.40.1110.10">
    <property type="entry name" value="Calcium-transporting ATPase, cytoplasmic domain N"/>
    <property type="match status" value="2"/>
</dbReference>
<keyword evidence="9 11" id="KW-1133">Transmembrane helix</keyword>
<dbReference type="CDD" id="cd02094">
    <property type="entry name" value="P-type_ATPase_Cu-like"/>
    <property type="match status" value="1"/>
</dbReference>
<dbReference type="InterPro" id="IPR001757">
    <property type="entry name" value="P_typ_ATPase"/>
</dbReference>
<dbReference type="Pfam" id="PF00122">
    <property type="entry name" value="E1-E2_ATPase"/>
    <property type="match status" value="1"/>
</dbReference>
<feature type="transmembrane region" description="Helical" evidence="11">
    <location>
        <begin position="761"/>
        <end position="781"/>
    </location>
</feature>
<evidence type="ECO:0000256" key="4">
    <source>
        <dbReference type="ARBA" id="ARBA00022692"/>
    </source>
</evidence>
<keyword evidence="8" id="KW-1278">Translocase</keyword>
<dbReference type="PRINTS" id="PR00942">
    <property type="entry name" value="CUATPASEI"/>
</dbReference>
<protein>
    <recommendedName>
        <fullName evidence="3">P-type Cu(+) transporter</fullName>
        <ecNumber evidence="3">7.2.2.8</ecNumber>
    </recommendedName>
</protein>
<dbReference type="SUPFAM" id="SSF81660">
    <property type="entry name" value="Metal cation-transporting ATPase, ATP-binding domain N"/>
    <property type="match status" value="1"/>
</dbReference>
<comment type="similarity">
    <text evidence="2 11">Belongs to the cation transport ATPase (P-type) (TC 3.A.3) family. Type IB subfamily.</text>
</comment>
<dbReference type="CDD" id="cd00371">
    <property type="entry name" value="HMA"/>
    <property type="match status" value="1"/>
</dbReference>
<feature type="transmembrane region" description="Helical" evidence="11">
    <location>
        <begin position="156"/>
        <end position="178"/>
    </location>
</feature>
<keyword evidence="14" id="KW-1185">Reference proteome</keyword>
<dbReference type="SUPFAM" id="SSF56784">
    <property type="entry name" value="HAD-like"/>
    <property type="match status" value="1"/>
</dbReference>
<dbReference type="Gene3D" id="3.30.70.100">
    <property type="match status" value="1"/>
</dbReference>
<dbReference type="SUPFAM" id="SSF55008">
    <property type="entry name" value="HMA, heavy metal-associated domain"/>
    <property type="match status" value="1"/>
</dbReference>
<keyword evidence="4 11" id="KW-0812">Transmembrane</keyword>
<comment type="caution">
    <text evidence="13">The sequence shown here is derived from an EMBL/GenBank/DDBJ whole genome shotgun (WGS) entry which is preliminary data.</text>
</comment>
<dbReference type="PANTHER" id="PTHR43520:SF8">
    <property type="entry name" value="P-TYPE CU(+) TRANSPORTER"/>
    <property type="match status" value="1"/>
</dbReference>
<dbReference type="InterPro" id="IPR059000">
    <property type="entry name" value="ATPase_P-type_domA"/>
</dbReference>
<dbReference type="SUPFAM" id="SSF81665">
    <property type="entry name" value="Calcium ATPase, transmembrane domain M"/>
    <property type="match status" value="1"/>
</dbReference>
<dbReference type="EMBL" id="CALNXI010004091">
    <property type="protein sequence ID" value="CAH3195062.1"/>
    <property type="molecule type" value="Genomic_DNA"/>
</dbReference>
<dbReference type="InterPro" id="IPR006121">
    <property type="entry name" value="HMA_dom"/>
</dbReference>
<evidence type="ECO:0000256" key="1">
    <source>
        <dbReference type="ARBA" id="ARBA00004166"/>
    </source>
</evidence>
<dbReference type="Proteomes" id="UP001159427">
    <property type="component" value="Unassembled WGS sequence"/>
</dbReference>
<dbReference type="SUPFAM" id="SSF81653">
    <property type="entry name" value="Calcium ATPase, transduction domain A"/>
    <property type="match status" value="1"/>
</dbReference>
<dbReference type="InterPro" id="IPR008250">
    <property type="entry name" value="ATPase_P-typ_transduc_dom_A_sf"/>
</dbReference>
<dbReference type="InterPro" id="IPR036412">
    <property type="entry name" value="HAD-like_sf"/>
</dbReference>
<dbReference type="EC" id="7.2.2.8" evidence="3"/>
<dbReference type="PROSITE" id="PS00154">
    <property type="entry name" value="ATPASE_E1_E2"/>
    <property type="match status" value="1"/>
</dbReference>
<dbReference type="InterPro" id="IPR036163">
    <property type="entry name" value="HMA_dom_sf"/>
</dbReference>
<dbReference type="PRINTS" id="PR00943">
    <property type="entry name" value="CUATPASE"/>
</dbReference>
<evidence type="ECO:0000313" key="13">
    <source>
        <dbReference type="EMBL" id="CAH3195062.1"/>
    </source>
</evidence>
<evidence type="ECO:0000256" key="6">
    <source>
        <dbReference type="ARBA" id="ARBA00022741"/>
    </source>
</evidence>
<feature type="domain" description="HMA" evidence="12">
    <location>
        <begin position="1"/>
        <end position="58"/>
    </location>
</feature>
<proteinExistence type="inferred from homology"/>
<accession>A0ABN8SU24</accession>
<dbReference type="NCBIfam" id="TIGR01494">
    <property type="entry name" value="ATPase_P-type"/>
    <property type="match status" value="2"/>
</dbReference>
<evidence type="ECO:0000256" key="2">
    <source>
        <dbReference type="ARBA" id="ARBA00006024"/>
    </source>
</evidence>
<dbReference type="Pfam" id="PF00702">
    <property type="entry name" value="Hydrolase"/>
    <property type="match status" value="1"/>
</dbReference>
<dbReference type="Gene3D" id="2.70.150.10">
    <property type="entry name" value="Calcium-transporting ATPase, cytoplasmic transduction domain A"/>
    <property type="match status" value="1"/>
</dbReference>
<feature type="transmembrane region" description="Helical" evidence="11">
    <location>
        <begin position="184"/>
        <end position="202"/>
    </location>
</feature>
<dbReference type="SFLD" id="SFLDS00003">
    <property type="entry name" value="Haloacid_Dehalogenase"/>
    <property type="match status" value="1"/>
</dbReference>
<evidence type="ECO:0000256" key="8">
    <source>
        <dbReference type="ARBA" id="ARBA00022967"/>
    </source>
</evidence>
<keyword evidence="6 11" id="KW-0547">Nucleotide-binding</keyword>
<dbReference type="InterPro" id="IPR018303">
    <property type="entry name" value="ATPase_P-typ_P_site"/>
</dbReference>
<dbReference type="SFLD" id="SFLDG00002">
    <property type="entry name" value="C1.7:_P-type_atpase_like"/>
    <property type="match status" value="1"/>
</dbReference>
<dbReference type="PROSITE" id="PS50846">
    <property type="entry name" value="HMA_2"/>
    <property type="match status" value="1"/>
</dbReference>
<evidence type="ECO:0000256" key="5">
    <source>
        <dbReference type="ARBA" id="ARBA00022723"/>
    </source>
</evidence>
<comment type="subcellular location">
    <subcellularLocation>
        <location evidence="1">Golgi apparatus</location>
        <location evidence="1">trans-Golgi network membrane</location>
        <topology evidence="1">Multi-pass membrane protein</topology>
    </subcellularLocation>
    <subcellularLocation>
        <location evidence="11">Membrane</location>
    </subcellularLocation>
</comment>
<keyword evidence="5 11" id="KW-0479">Metal-binding</keyword>
<sequence length="783" mass="84464">MTCSSCVHSIESNMKKRPGILEASVSLATSSGRFVYDTETTGPRDIIEAIKSLGFEASLDSNDSKKDRIDHSKEIKKWRRSFLFSLIFGVPTFVIFITYVILDELEKRPNQLVLPGLSLENLLMFILCTPVQVFGGQHFYVTAYKALKHKSTNMDVLIMLATSIAYVYSIVVVAVAMAEQSNHSPMTFFDTPPMLLVFISLGRWMEHVAKGKTSEALAKLLSLQPSDAILVKLQPGTMNVISEQVINVDLVQRGDVLKVVPGGKIPVDCKVLQGTSTADESLITGESMPVMKKPGDSVIGGTINQNGSLLVEATHVGQDTTLSQIVKLVEEAQTSKAPIQKFADKLSSYFVPTVIFISITTWVVWLIIGFHDITLLRKTYNVSVRVSAVEFVFAFAFQIGITVLAIACPCALGLATPTAVMVGTGIGAQNGILIKGGEPLETAHKVNAVVFDKTGTLTHGSPEVVKTALFVKPAQCSLEMLLAVTGTAENHSEHPIGLAITNYAKQELHTDTLGQCTEFKAVPGFGLSCKVSGIEELIKPKPQVEEAEPLSYHVVIGNRDWMQQNGLEVTDEMEEAMQEHEEKGHTAVLVGINGSLVAMMAVADTVKHEAQATVATLKRMGIRVVLLTGDNKKTAFAIAKQVGIQQVFAQVLPSHKVEKVRALQDRGFIVAMVGDGVNDSPALAQAHVGIAIGTGTDVAVEAADVVLIKSDLMDVAVAIDLSRVTVRRIYINFLFALIYNMIGIPLAAGAFEPFGVVMKPWMASIAMAASSVSVVTSSLMLKL</sequence>
<reference evidence="13 14" key="1">
    <citation type="submission" date="2022-05" db="EMBL/GenBank/DDBJ databases">
        <authorList>
            <consortium name="Genoscope - CEA"/>
            <person name="William W."/>
        </authorList>
    </citation>
    <scope>NUCLEOTIDE SEQUENCE [LARGE SCALE GENOMIC DNA]</scope>
</reference>